<dbReference type="EMBL" id="LAZR01042858">
    <property type="protein sequence ID" value="KKL08488.1"/>
    <property type="molecule type" value="Genomic_DNA"/>
</dbReference>
<reference evidence="2" key="1">
    <citation type="journal article" date="2015" name="Nature">
        <title>Complex archaea that bridge the gap between prokaryotes and eukaryotes.</title>
        <authorList>
            <person name="Spang A."/>
            <person name="Saw J.H."/>
            <person name="Jorgensen S.L."/>
            <person name="Zaremba-Niedzwiedzka K."/>
            <person name="Martijn J."/>
            <person name="Lind A.E."/>
            <person name="van Eijk R."/>
            <person name="Schleper C."/>
            <person name="Guy L."/>
            <person name="Ettema T.J."/>
        </authorList>
    </citation>
    <scope>NUCLEOTIDE SEQUENCE</scope>
</reference>
<gene>
    <name evidence="2" type="ORF">LCGC14_2575360</name>
</gene>
<protein>
    <submittedName>
        <fullName evidence="2">Uncharacterized protein</fullName>
    </submittedName>
</protein>
<proteinExistence type="predicted"/>
<comment type="caution">
    <text evidence="2">The sequence shown here is derived from an EMBL/GenBank/DDBJ whole genome shotgun (WGS) entry which is preliminary data.</text>
</comment>
<organism evidence="2">
    <name type="scientific">marine sediment metagenome</name>
    <dbReference type="NCBI Taxonomy" id="412755"/>
    <lineage>
        <taxon>unclassified sequences</taxon>
        <taxon>metagenomes</taxon>
        <taxon>ecological metagenomes</taxon>
    </lineage>
</organism>
<feature type="non-terminal residue" evidence="2">
    <location>
        <position position="1"/>
    </location>
</feature>
<feature type="non-terminal residue" evidence="2">
    <location>
        <position position="473"/>
    </location>
</feature>
<feature type="region of interest" description="Disordered" evidence="1">
    <location>
        <begin position="135"/>
        <end position="157"/>
    </location>
</feature>
<evidence type="ECO:0000256" key="1">
    <source>
        <dbReference type="SAM" id="MobiDB-lite"/>
    </source>
</evidence>
<name>A0A0F9D8S3_9ZZZZ</name>
<sequence>ASPEAFRQAFDLGEFRGQPRQDAAPGFKWVKTGGFTRGPGNVVSPEWQQVPVENFPQPPVAENIPGVAGQIFGNVIFPASIPPISAEELQKNPLLAIGLAAPPGAIATGGLAGLGRDVREIKNISRTLQADQRGLIRPGLPGRRPPTPRAIDGAPGPTVTGTAVRTLEQRARSLVDLYPARLRDKVRGVSSARSAADVSFGHTKGDLRVLAGADLDQQVAHELAHVQWRVGDTSRKFSAFLDDAGISIHPERREEFFAEALEEAVTGRVSTIPEGGGLSVRTLLQDKPGAVDAAVAWIRRTFPDLPTQGIQVLDKAPGRAIEGIVTHSVPPVSEPPIAIPPSGRPRTLLDLNREAKGMKAMTPEQRAAVMDSAKPIESTDLLYRVQPFESHAERLLGPDKAISKHLRSTPGLKQVAGLVNRAQMERSNPVAMIGIRKEIFREIEKSQARFAGLRWWHDAQGTFGFRRRKGIWT</sequence>
<evidence type="ECO:0000313" key="2">
    <source>
        <dbReference type="EMBL" id="KKL08488.1"/>
    </source>
</evidence>
<accession>A0A0F9D8S3</accession>
<dbReference type="AlphaFoldDB" id="A0A0F9D8S3"/>